<dbReference type="Pfam" id="PF02545">
    <property type="entry name" value="Maf"/>
    <property type="match status" value="1"/>
</dbReference>
<dbReference type="PANTHER" id="PTHR43213">
    <property type="entry name" value="BIFUNCTIONAL DTTP/UTP PYROPHOSPHATASE/METHYLTRANSFERASE PROTEIN-RELATED"/>
    <property type="match status" value="1"/>
</dbReference>
<dbReference type="CDD" id="cd00555">
    <property type="entry name" value="Maf"/>
    <property type="match status" value="1"/>
</dbReference>
<evidence type="ECO:0008006" key="5">
    <source>
        <dbReference type="Google" id="ProtNLM"/>
    </source>
</evidence>
<dbReference type="PANTHER" id="PTHR43213:SF5">
    <property type="entry name" value="BIFUNCTIONAL DTTP_UTP PYROPHOSPHATASE_METHYLTRANSFERASE PROTEIN-RELATED"/>
    <property type="match status" value="1"/>
</dbReference>
<comment type="caution">
    <text evidence="3">The sequence shown here is derived from an EMBL/GenBank/DDBJ whole genome shotgun (WGS) entry which is preliminary data.</text>
</comment>
<keyword evidence="4" id="KW-1185">Reference proteome</keyword>
<organism evidence="3 4">
    <name type="scientific">Henosepilachna vigintioctopunctata</name>
    <dbReference type="NCBI Taxonomy" id="420089"/>
    <lineage>
        <taxon>Eukaryota</taxon>
        <taxon>Metazoa</taxon>
        <taxon>Ecdysozoa</taxon>
        <taxon>Arthropoda</taxon>
        <taxon>Hexapoda</taxon>
        <taxon>Insecta</taxon>
        <taxon>Pterygota</taxon>
        <taxon>Neoptera</taxon>
        <taxon>Endopterygota</taxon>
        <taxon>Coleoptera</taxon>
        <taxon>Polyphaga</taxon>
        <taxon>Cucujiformia</taxon>
        <taxon>Coccinelloidea</taxon>
        <taxon>Coccinellidae</taxon>
        <taxon>Epilachninae</taxon>
        <taxon>Epilachnini</taxon>
        <taxon>Henosepilachna</taxon>
    </lineage>
</organism>
<name>A0AAW1UA25_9CUCU</name>
<gene>
    <name evidence="3" type="ORF">WA026_006587</name>
</gene>
<evidence type="ECO:0000313" key="3">
    <source>
        <dbReference type="EMBL" id="KAK9879518.1"/>
    </source>
</evidence>
<evidence type="ECO:0000313" key="4">
    <source>
        <dbReference type="Proteomes" id="UP001431783"/>
    </source>
</evidence>
<dbReference type="EMBL" id="JARQZJ010000062">
    <property type="protein sequence ID" value="KAK9879518.1"/>
    <property type="molecule type" value="Genomic_DNA"/>
</dbReference>
<dbReference type="Gene3D" id="3.90.950.10">
    <property type="match status" value="1"/>
</dbReference>
<keyword evidence="2" id="KW-0378">Hydrolase</keyword>
<reference evidence="3 4" key="1">
    <citation type="submission" date="2023-03" db="EMBL/GenBank/DDBJ databases">
        <title>Genome insight into feeding habits of ladybird beetles.</title>
        <authorList>
            <person name="Li H.-S."/>
            <person name="Huang Y.-H."/>
            <person name="Pang H."/>
        </authorList>
    </citation>
    <scope>NUCLEOTIDE SEQUENCE [LARGE SCALE GENOMIC DNA]</scope>
    <source>
        <strain evidence="3">SYSU_2023b</strain>
        <tissue evidence="3">Whole body</tissue>
    </source>
</reference>
<dbReference type="PIRSF" id="PIRSF006305">
    <property type="entry name" value="Maf"/>
    <property type="match status" value="1"/>
</dbReference>
<dbReference type="InterPro" id="IPR003697">
    <property type="entry name" value="Maf-like"/>
</dbReference>
<dbReference type="NCBIfam" id="TIGR00172">
    <property type="entry name" value="maf"/>
    <property type="match status" value="1"/>
</dbReference>
<accession>A0AAW1UA25</accession>
<dbReference type="InterPro" id="IPR029001">
    <property type="entry name" value="ITPase-like_fam"/>
</dbReference>
<evidence type="ECO:0000256" key="1">
    <source>
        <dbReference type="ARBA" id="ARBA00001968"/>
    </source>
</evidence>
<dbReference type="Proteomes" id="UP001431783">
    <property type="component" value="Unassembled WGS sequence"/>
</dbReference>
<dbReference type="GO" id="GO:0047429">
    <property type="term" value="F:nucleoside triphosphate diphosphatase activity"/>
    <property type="evidence" value="ECO:0007669"/>
    <property type="project" value="InterPro"/>
</dbReference>
<dbReference type="HAMAP" id="MF_00528">
    <property type="entry name" value="Maf"/>
    <property type="match status" value="1"/>
</dbReference>
<comment type="cofactor">
    <cofactor evidence="1">
        <name>a divalent metal cation</name>
        <dbReference type="ChEBI" id="CHEBI:60240"/>
    </cofactor>
</comment>
<proteinExistence type="inferred from homology"/>
<dbReference type="SUPFAM" id="SSF52972">
    <property type="entry name" value="ITPase-like"/>
    <property type="match status" value="1"/>
</dbReference>
<protein>
    <recommendedName>
        <fullName evidence="5">Maf-like protein</fullName>
    </recommendedName>
</protein>
<dbReference type="AlphaFoldDB" id="A0AAW1UA25"/>
<sequence>MLQPLIGKLNDIRVVLASSSKQREQLLKSINLKFEIIPSDFEENLNPSEHTFSDFVENTARGKTSNVYEKLKNETPKPGMIIGVDTMVTFDGKMYGKPKNNEDAIRIIKDLTQSGLPNDVYTGVAIWYNNKIHTFTEVTTVYMAKLSNEEIESYVSTGEPFGKAGGYGIQGIAGTFVERIEGDVNNVVGLPLCRLAKELKKIMAV</sequence>
<evidence type="ECO:0000256" key="2">
    <source>
        <dbReference type="ARBA" id="ARBA00022801"/>
    </source>
</evidence>